<keyword evidence="2 6" id="KW-0032">Aminotransferase</keyword>
<dbReference type="PANTHER" id="PTHR42832">
    <property type="entry name" value="AMINO ACID AMINOTRANSFERASE"/>
    <property type="match status" value="1"/>
</dbReference>
<feature type="compositionally biased region" description="Basic residues" evidence="4">
    <location>
        <begin position="393"/>
        <end position="404"/>
    </location>
</feature>
<evidence type="ECO:0000259" key="5">
    <source>
        <dbReference type="Pfam" id="PF00155"/>
    </source>
</evidence>
<evidence type="ECO:0000256" key="4">
    <source>
        <dbReference type="SAM" id="MobiDB-lite"/>
    </source>
</evidence>
<dbReference type="AlphaFoldDB" id="A0A2X3H4V0"/>
<dbReference type="EC" id="2.6.1.83" evidence="6"/>
<gene>
    <name evidence="6" type="primary">dapL_1</name>
    <name evidence="6" type="ORF">NCTC13465_01364</name>
</gene>
<dbReference type="GO" id="GO:0010285">
    <property type="term" value="F:L,L-diaminopimelate aminotransferase activity"/>
    <property type="evidence" value="ECO:0007669"/>
    <property type="project" value="UniProtKB-EC"/>
</dbReference>
<dbReference type="PANTHER" id="PTHR42832:SF3">
    <property type="entry name" value="L-GLUTAMINE--4-(METHYLSULFANYL)-2-OXOBUTANOATE AMINOTRANSFERASE"/>
    <property type="match status" value="1"/>
</dbReference>
<proteinExistence type="predicted"/>
<comment type="cofactor">
    <cofactor evidence="1">
        <name>pyridoxal 5'-phosphate</name>
        <dbReference type="ChEBI" id="CHEBI:597326"/>
    </cofactor>
</comment>
<dbReference type="InterPro" id="IPR050881">
    <property type="entry name" value="LL-DAP_aminotransferase"/>
</dbReference>
<feature type="region of interest" description="Disordered" evidence="4">
    <location>
        <begin position="370"/>
        <end position="410"/>
    </location>
</feature>
<dbReference type="GO" id="GO:0030170">
    <property type="term" value="F:pyridoxal phosphate binding"/>
    <property type="evidence" value="ECO:0007669"/>
    <property type="project" value="InterPro"/>
</dbReference>
<feature type="compositionally biased region" description="Basic and acidic residues" evidence="4">
    <location>
        <begin position="370"/>
        <end position="379"/>
    </location>
</feature>
<evidence type="ECO:0000256" key="3">
    <source>
        <dbReference type="ARBA" id="ARBA00022679"/>
    </source>
</evidence>
<dbReference type="InterPro" id="IPR004839">
    <property type="entry name" value="Aminotransferase_I/II_large"/>
</dbReference>
<dbReference type="InterPro" id="IPR015422">
    <property type="entry name" value="PyrdxlP-dep_Trfase_small"/>
</dbReference>
<evidence type="ECO:0000256" key="1">
    <source>
        <dbReference type="ARBA" id="ARBA00001933"/>
    </source>
</evidence>
<name>A0A2X3H4V0_KLEPN</name>
<evidence type="ECO:0000313" key="6">
    <source>
        <dbReference type="EMBL" id="SQC42890.1"/>
    </source>
</evidence>
<sequence length="410" mass="45439">MPDFTASPLVDALEENLFSLLEKLAAEVNTEALPLIDLSSGSPDQPTPPEVIDSLQSAIHRRENHGYPSFWGKPQVREAIARFYRRQYDVELDPHSEVAVFQGSHIGIGGIPRALLSPGQYLISTDPCYPIYRSAALQSQAAFYGLPLRAENHFLPDFNDLPREVADKAGLVVLNYPHNPTGALATPALFASALQFARRHQVPILHDFAYAAIGSAASDAPLSLFSQPDAKAWGVETYTFSKTFNMAGWRFGFAVGNASIIRAFKKLHTHSYSTVFGAIQDAAIAALNLPAERIAQLTAVYHQRREWVLRRLAALRWPARDAQGTFFLWLGVPPGYRSQEFARLLLQEANILVAPGTGFWRRGRRIYSHQPDRRGRGAEQRAGPSCPAGAVLVRRREKQKRNPGRRGLPG</sequence>
<dbReference type="Gene3D" id="3.40.640.10">
    <property type="entry name" value="Type I PLP-dependent aspartate aminotransferase-like (Major domain)"/>
    <property type="match status" value="1"/>
</dbReference>
<dbReference type="Gene3D" id="3.90.1150.10">
    <property type="entry name" value="Aspartate Aminotransferase, domain 1"/>
    <property type="match status" value="1"/>
</dbReference>
<reference evidence="6 7" key="1">
    <citation type="submission" date="2018-06" db="EMBL/GenBank/DDBJ databases">
        <authorList>
            <consortium name="Pathogen Informatics"/>
            <person name="Doyle S."/>
        </authorList>
    </citation>
    <scope>NUCLEOTIDE SEQUENCE [LARGE SCALE GENOMIC DNA]</scope>
    <source>
        <strain evidence="6 7">NCTC13465</strain>
    </source>
</reference>
<protein>
    <submittedName>
        <fullName evidence="6">Aspartate aminotransferase</fullName>
        <ecNumber evidence="6">2.6.1.83</ecNumber>
    </submittedName>
</protein>
<feature type="domain" description="Aminotransferase class I/classII large" evidence="5">
    <location>
        <begin position="35"/>
        <end position="359"/>
    </location>
</feature>
<dbReference type="EMBL" id="UAWQ01000009">
    <property type="protein sequence ID" value="SQC42890.1"/>
    <property type="molecule type" value="Genomic_DNA"/>
</dbReference>
<evidence type="ECO:0000256" key="2">
    <source>
        <dbReference type="ARBA" id="ARBA00022576"/>
    </source>
</evidence>
<keyword evidence="3 6" id="KW-0808">Transferase</keyword>
<dbReference type="SUPFAM" id="SSF53383">
    <property type="entry name" value="PLP-dependent transferases"/>
    <property type="match status" value="1"/>
</dbReference>
<evidence type="ECO:0000313" key="7">
    <source>
        <dbReference type="Proteomes" id="UP000251721"/>
    </source>
</evidence>
<dbReference type="Pfam" id="PF00155">
    <property type="entry name" value="Aminotran_1_2"/>
    <property type="match status" value="1"/>
</dbReference>
<accession>A0A2X3H4V0</accession>
<dbReference type="CDD" id="cd00609">
    <property type="entry name" value="AAT_like"/>
    <property type="match status" value="1"/>
</dbReference>
<organism evidence="6 7">
    <name type="scientific">Klebsiella pneumoniae</name>
    <dbReference type="NCBI Taxonomy" id="573"/>
    <lineage>
        <taxon>Bacteria</taxon>
        <taxon>Pseudomonadati</taxon>
        <taxon>Pseudomonadota</taxon>
        <taxon>Gammaproteobacteria</taxon>
        <taxon>Enterobacterales</taxon>
        <taxon>Enterobacteriaceae</taxon>
        <taxon>Klebsiella/Raoultella group</taxon>
        <taxon>Klebsiella</taxon>
        <taxon>Klebsiella pneumoniae complex</taxon>
    </lineage>
</organism>
<dbReference type="InterPro" id="IPR015421">
    <property type="entry name" value="PyrdxlP-dep_Trfase_major"/>
</dbReference>
<dbReference type="InterPro" id="IPR015424">
    <property type="entry name" value="PyrdxlP-dep_Trfase"/>
</dbReference>
<dbReference type="Proteomes" id="UP000251721">
    <property type="component" value="Unassembled WGS sequence"/>
</dbReference>